<dbReference type="OrthoDB" id="10251048at2759"/>
<protein>
    <submittedName>
        <fullName evidence="1">Uncharacterized protein</fullName>
    </submittedName>
</protein>
<dbReference type="EMBL" id="ATMH01005632">
    <property type="protein sequence ID" value="EPY27675.1"/>
    <property type="molecule type" value="Genomic_DNA"/>
</dbReference>
<keyword evidence="2" id="KW-1185">Reference proteome</keyword>
<name>S9VW06_9TRYP</name>
<dbReference type="InterPro" id="IPR023214">
    <property type="entry name" value="HAD_sf"/>
</dbReference>
<sequence>MDFAALDGDAAPSAPPFVGAQERKARQLSLLLKTEIRPQQVIFSYSPMALLAPLYADKSVLVVGNNNQPSNQWKQIARHDLGFRHVFDLDDMQCLNADWVPLKNWGRCRPLPSARGARQHAEISAILQFCEPDDALNDAQLLLDVLLAPQGRVRYDASAQPYVCREQQIPYYYNNDDFFITTDCALPRLGPGAFRDMLSTLYEAVTGDRLSCVVYGKPRQILFAYAEAQLTKLIETTYNPRFLQPHAGAAQRVGDQLQTIFMIGEGTETAVMGANARGGRWCSVQVLSGSASPPLRRRKIIKDDEEQLFFERHAGLDGASELAAPAYVAPTLDHFVRELLALPREVMLENQRRFFGEPLIVHLHDVYNWS</sequence>
<dbReference type="PANTHER" id="PTHR14269">
    <property type="entry name" value="CDP-DIACYLGLYCEROL--GLYCEROL-3-PHOSPHATE 3-PHOSPHATIDYLTRANSFERASE-RELATED"/>
    <property type="match status" value="1"/>
</dbReference>
<organism evidence="1 2">
    <name type="scientific">Strigomonas culicis</name>
    <dbReference type="NCBI Taxonomy" id="28005"/>
    <lineage>
        <taxon>Eukaryota</taxon>
        <taxon>Discoba</taxon>
        <taxon>Euglenozoa</taxon>
        <taxon>Kinetoplastea</taxon>
        <taxon>Metakinetoplastina</taxon>
        <taxon>Trypanosomatida</taxon>
        <taxon>Trypanosomatidae</taxon>
        <taxon>Strigomonadinae</taxon>
        <taxon>Strigomonas</taxon>
    </lineage>
</organism>
<dbReference type="Proteomes" id="UP000015354">
    <property type="component" value="Unassembled WGS sequence"/>
</dbReference>
<accession>S9VW06</accession>
<gene>
    <name evidence="1" type="ORF">STCU_05632</name>
</gene>
<dbReference type="GO" id="GO:0005739">
    <property type="term" value="C:mitochondrion"/>
    <property type="evidence" value="ECO:0007669"/>
    <property type="project" value="TreeGrafter"/>
</dbReference>
<dbReference type="Gene3D" id="3.40.50.1000">
    <property type="entry name" value="HAD superfamily/HAD-like"/>
    <property type="match status" value="1"/>
</dbReference>
<dbReference type="AlphaFoldDB" id="S9VW06"/>
<dbReference type="PANTHER" id="PTHR14269:SF4">
    <property type="entry name" value="CAT EYE SYNDROME CRITICAL REGION PROTEIN 5"/>
    <property type="match status" value="1"/>
</dbReference>
<comment type="caution">
    <text evidence="1">The sequence shown here is derived from an EMBL/GenBank/DDBJ whole genome shotgun (WGS) entry which is preliminary data.</text>
</comment>
<evidence type="ECO:0000313" key="1">
    <source>
        <dbReference type="EMBL" id="EPY27675.1"/>
    </source>
</evidence>
<dbReference type="InterPro" id="IPR036412">
    <property type="entry name" value="HAD-like_sf"/>
</dbReference>
<dbReference type="InterPro" id="IPR050324">
    <property type="entry name" value="CDP-alcohol_PTase-I"/>
</dbReference>
<reference evidence="1 2" key="1">
    <citation type="journal article" date="2013" name="PLoS ONE">
        <title>Predicting the Proteins of Angomonas deanei, Strigomonas culicis and Their Respective Endosymbionts Reveals New Aspects of the Trypanosomatidae Family.</title>
        <authorList>
            <person name="Motta M.C."/>
            <person name="Martins A.C."/>
            <person name="de Souza S.S."/>
            <person name="Catta-Preta C.M."/>
            <person name="Silva R."/>
            <person name="Klein C.C."/>
            <person name="de Almeida L.G."/>
            <person name="de Lima Cunha O."/>
            <person name="Ciapina L.P."/>
            <person name="Brocchi M."/>
            <person name="Colabardini A.C."/>
            <person name="de Araujo Lima B."/>
            <person name="Machado C.R."/>
            <person name="de Almeida Soares C.M."/>
            <person name="Probst C.M."/>
            <person name="de Menezes C.B."/>
            <person name="Thompson C.E."/>
            <person name="Bartholomeu D.C."/>
            <person name="Gradia D.F."/>
            <person name="Pavoni D.P."/>
            <person name="Grisard E.C."/>
            <person name="Fantinatti-Garboggini F."/>
            <person name="Marchini F.K."/>
            <person name="Rodrigues-Luiz G.F."/>
            <person name="Wagner G."/>
            <person name="Goldman G.H."/>
            <person name="Fietto J.L."/>
            <person name="Elias M.C."/>
            <person name="Goldman M.H."/>
            <person name="Sagot M.F."/>
            <person name="Pereira M."/>
            <person name="Stoco P.H."/>
            <person name="de Mendonca-Neto R.P."/>
            <person name="Teixeira S.M."/>
            <person name="Maciel T.E."/>
            <person name="de Oliveira Mendes T.A."/>
            <person name="Urmenyi T.P."/>
            <person name="de Souza W."/>
            <person name="Schenkman S."/>
            <person name="de Vasconcelos A.T."/>
        </authorList>
    </citation>
    <scope>NUCLEOTIDE SEQUENCE [LARGE SCALE GENOMIC DNA]</scope>
</reference>
<dbReference type="GO" id="GO:0046474">
    <property type="term" value="P:glycerophospholipid biosynthetic process"/>
    <property type="evidence" value="ECO:0007669"/>
    <property type="project" value="TreeGrafter"/>
</dbReference>
<evidence type="ECO:0000313" key="2">
    <source>
        <dbReference type="Proteomes" id="UP000015354"/>
    </source>
</evidence>
<dbReference type="SUPFAM" id="SSF56784">
    <property type="entry name" value="HAD-like"/>
    <property type="match status" value="1"/>
</dbReference>
<proteinExistence type="predicted"/>